<comment type="caution">
    <text evidence="2">The sequence shown here is derived from an EMBL/GenBank/DDBJ whole genome shotgun (WGS) entry which is preliminary data.</text>
</comment>
<dbReference type="Gene3D" id="3.10.350.10">
    <property type="entry name" value="LysM domain"/>
    <property type="match status" value="1"/>
</dbReference>
<dbReference type="Gene3D" id="6.20.240.60">
    <property type="match status" value="1"/>
</dbReference>
<accession>A0ABT3L5H9</accession>
<evidence type="ECO:0000259" key="1">
    <source>
        <dbReference type="PROSITE" id="PS51782"/>
    </source>
</evidence>
<gene>
    <name evidence="2" type="ORF">K4A83_08810</name>
</gene>
<dbReference type="InterPro" id="IPR011105">
    <property type="entry name" value="Cell_wall_hydrolase_SleB"/>
</dbReference>
<keyword evidence="3" id="KW-1185">Reference proteome</keyword>
<sequence>MLTHYKVKTGESLSKIARDWGLSLPSLLALNPQITNPHVIQVNDVIHLPSLDTSRFPSTRDDLDIMARTIFGEARGESELGQIGVGWVIMNRVGKKTWYGRTVGEVCLKPWQFSCWNSNDVNHSIIKSVEESNPVFKQCRESAEKVLTASVPDPTGGATHYHANSIARPTWAKSATFTVQIGNHLFYLLG</sequence>
<keyword evidence="2" id="KW-0378">Hydrolase</keyword>
<protein>
    <submittedName>
        <fullName evidence="2">Cell wall hydrolase</fullName>
    </submittedName>
</protein>
<proteinExistence type="predicted"/>
<dbReference type="Pfam" id="PF07486">
    <property type="entry name" value="Hydrolase_2"/>
    <property type="match status" value="1"/>
</dbReference>
<dbReference type="SUPFAM" id="SSF54106">
    <property type="entry name" value="LysM domain"/>
    <property type="match status" value="1"/>
</dbReference>
<dbReference type="InterPro" id="IPR018392">
    <property type="entry name" value="LysM"/>
</dbReference>
<dbReference type="PROSITE" id="PS51782">
    <property type="entry name" value="LYSM"/>
    <property type="match status" value="1"/>
</dbReference>
<dbReference type="Gene3D" id="1.10.10.2520">
    <property type="entry name" value="Cell wall hydrolase SleB, domain 1"/>
    <property type="match status" value="1"/>
</dbReference>
<dbReference type="GO" id="GO:0016787">
    <property type="term" value="F:hydrolase activity"/>
    <property type="evidence" value="ECO:0007669"/>
    <property type="project" value="UniProtKB-KW"/>
</dbReference>
<dbReference type="SMART" id="SM00257">
    <property type="entry name" value="LysM"/>
    <property type="match status" value="1"/>
</dbReference>
<name>A0ABT3L5H9_9CYAN</name>
<dbReference type="CDD" id="cd00118">
    <property type="entry name" value="LysM"/>
    <property type="match status" value="1"/>
</dbReference>
<reference evidence="2 3" key="1">
    <citation type="submission" date="2021-08" db="EMBL/GenBank/DDBJ databases">
        <title>Draft genome sequence of Spirulina subsalsa with high tolerance to salinity and hype-accumulation of phycocyanin.</title>
        <authorList>
            <person name="Pei H."/>
            <person name="Jiang L."/>
        </authorList>
    </citation>
    <scope>NUCLEOTIDE SEQUENCE [LARGE SCALE GENOMIC DNA]</scope>
    <source>
        <strain evidence="2 3">FACHB-351</strain>
    </source>
</reference>
<dbReference type="EMBL" id="JAIHOM010000035">
    <property type="protein sequence ID" value="MCW6036369.1"/>
    <property type="molecule type" value="Genomic_DNA"/>
</dbReference>
<organism evidence="2 3">
    <name type="scientific">Spirulina subsalsa FACHB-351</name>
    <dbReference type="NCBI Taxonomy" id="234711"/>
    <lineage>
        <taxon>Bacteria</taxon>
        <taxon>Bacillati</taxon>
        <taxon>Cyanobacteriota</taxon>
        <taxon>Cyanophyceae</taxon>
        <taxon>Spirulinales</taxon>
        <taxon>Spirulinaceae</taxon>
        <taxon>Spirulina</taxon>
    </lineage>
</organism>
<feature type="domain" description="LysM" evidence="1">
    <location>
        <begin position="3"/>
        <end position="48"/>
    </location>
</feature>
<dbReference type="RefSeq" id="WP_265264127.1">
    <property type="nucleotide sequence ID" value="NZ_JAIHOM010000035.1"/>
</dbReference>
<dbReference type="InterPro" id="IPR036779">
    <property type="entry name" value="LysM_dom_sf"/>
</dbReference>
<dbReference type="InterPro" id="IPR042047">
    <property type="entry name" value="SleB_dom1"/>
</dbReference>
<evidence type="ECO:0000313" key="2">
    <source>
        <dbReference type="EMBL" id="MCW6036369.1"/>
    </source>
</evidence>
<dbReference type="Proteomes" id="UP001526426">
    <property type="component" value="Unassembled WGS sequence"/>
</dbReference>
<dbReference type="Pfam" id="PF01476">
    <property type="entry name" value="LysM"/>
    <property type="match status" value="1"/>
</dbReference>
<evidence type="ECO:0000313" key="3">
    <source>
        <dbReference type="Proteomes" id="UP001526426"/>
    </source>
</evidence>